<comment type="caution">
    <text evidence="2">The sequence shown here is derived from an EMBL/GenBank/DDBJ whole genome shotgun (WGS) entry which is preliminary data.</text>
</comment>
<organism evidence="2 3">
    <name type="scientific">Anaeramoeba flamelloides</name>
    <dbReference type="NCBI Taxonomy" id="1746091"/>
    <lineage>
        <taxon>Eukaryota</taxon>
        <taxon>Metamonada</taxon>
        <taxon>Anaeramoebidae</taxon>
        <taxon>Anaeramoeba</taxon>
    </lineage>
</organism>
<dbReference type="AlphaFoldDB" id="A0AAV7YAG7"/>
<proteinExistence type="predicted"/>
<dbReference type="Proteomes" id="UP001146793">
    <property type="component" value="Unassembled WGS sequence"/>
</dbReference>
<dbReference type="SUPFAM" id="SSF56112">
    <property type="entry name" value="Protein kinase-like (PK-like)"/>
    <property type="match status" value="1"/>
</dbReference>
<reference evidence="2" key="1">
    <citation type="submission" date="2022-08" db="EMBL/GenBank/DDBJ databases">
        <title>Novel sulphate-reducing endosymbionts in the free-living metamonad Anaeramoeba.</title>
        <authorList>
            <person name="Jerlstrom-Hultqvist J."/>
            <person name="Cepicka I."/>
            <person name="Gallot-Lavallee L."/>
            <person name="Salas-Leiva D."/>
            <person name="Curtis B.A."/>
            <person name="Zahonova K."/>
            <person name="Pipaliya S."/>
            <person name="Dacks J."/>
            <person name="Roger A.J."/>
        </authorList>
    </citation>
    <scope>NUCLEOTIDE SEQUENCE</scope>
    <source>
        <strain evidence="2">Busselton2</strain>
    </source>
</reference>
<sequence length="117" mass="14169">MPFNNRRKKKEEEESSNNKNNLNKANNLAQTLITKNSWLSIIDMAWNLHSLNYFHRDLRVSNIMVEKKESTIKNNKIDDHDNNKDHDKNRIRMVVMMMMMMMMMRMKIMMINKINHN</sequence>
<dbReference type="PROSITE" id="PS00109">
    <property type="entry name" value="PROTEIN_KINASE_TYR"/>
    <property type="match status" value="1"/>
</dbReference>
<dbReference type="EMBL" id="JANTQA010000070">
    <property type="protein sequence ID" value="KAJ3426479.1"/>
    <property type="molecule type" value="Genomic_DNA"/>
</dbReference>
<dbReference type="InterPro" id="IPR008266">
    <property type="entry name" value="Tyr_kinase_AS"/>
</dbReference>
<keyword evidence="2" id="KW-0808">Transferase</keyword>
<evidence type="ECO:0000256" key="1">
    <source>
        <dbReference type="SAM" id="MobiDB-lite"/>
    </source>
</evidence>
<feature type="region of interest" description="Disordered" evidence="1">
    <location>
        <begin position="1"/>
        <end position="24"/>
    </location>
</feature>
<keyword evidence="2" id="KW-0418">Kinase</keyword>
<dbReference type="GO" id="GO:0004672">
    <property type="term" value="F:protein kinase activity"/>
    <property type="evidence" value="ECO:0007669"/>
    <property type="project" value="InterPro"/>
</dbReference>
<dbReference type="InterPro" id="IPR011009">
    <property type="entry name" value="Kinase-like_dom_sf"/>
</dbReference>
<gene>
    <name evidence="2" type="ORF">M0812_28935</name>
</gene>
<protein>
    <submittedName>
        <fullName evidence="2">Cbl-interacting serine/threonine-protein kinase</fullName>
    </submittedName>
</protein>
<evidence type="ECO:0000313" key="3">
    <source>
        <dbReference type="Proteomes" id="UP001146793"/>
    </source>
</evidence>
<accession>A0AAV7YAG7</accession>
<evidence type="ECO:0000313" key="2">
    <source>
        <dbReference type="EMBL" id="KAJ3426479.1"/>
    </source>
</evidence>
<name>A0AAV7YAG7_9EUKA</name>